<dbReference type="GO" id="GO:0000723">
    <property type="term" value="P:telomere maintenance"/>
    <property type="evidence" value="ECO:0007669"/>
    <property type="project" value="InterPro"/>
</dbReference>
<sequence>MQPTIDLNPEFKLALDLLENSSKNVFVTGRAGTGKSTLLEYFRLHTKKKIVVLAPTGVAALNVNGQTIHSFFGFKPDINLAKVKKIKPRKGKPNIYKKIEAIVIDEISMVRADLLDCVDKFLRLNRGNGLPFGGLQMIFIGDLYQLPPVITSQEKDIFKGLYKTGYFFSSHVFEQFELKLVELEKIYRQKDQDFIDLLNSIRNNTVTEAELEMLNKRLNENFEPHPNDFFIHLTPTKKLSQEINEKQLSKLKGKTFTYEAQFKGNFEKNQLPTDTVLNIKKGAQVMLLNNDSLGRWVNGSIGRIIKIEKNEFDFDDDDEFEIEDKGNSPDIVWVELSSGDTVDVTPHTWELFNYKYDEGKDALDSEVIGTFTQYPIKLAWSVTIHKSQGKTFDRVVIDIGTGTFAHGQMYVALSRATSLEGTILKKKIQKKHIFMDWKVVDFLTKHKYKLSEKAMPKDEKVKMIQKAIDEKKNLKIVYLKSSDEKSKRVIRPEFVGQLEYNGKPFLGMEAFCMERKDRRVFRVDRILEMGES</sequence>
<dbReference type="EMBL" id="MEUA01000041">
    <property type="protein sequence ID" value="OGC14120.1"/>
    <property type="molecule type" value="Genomic_DNA"/>
</dbReference>
<accession>A0A1F4S136</accession>
<reference evidence="4 5" key="1">
    <citation type="journal article" date="2016" name="Nat. Commun.">
        <title>Thousands of microbial genomes shed light on interconnected biogeochemical processes in an aquifer system.</title>
        <authorList>
            <person name="Anantharaman K."/>
            <person name="Brown C.T."/>
            <person name="Hug L.A."/>
            <person name="Sharon I."/>
            <person name="Castelle C.J."/>
            <person name="Probst A.J."/>
            <person name="Thomas B.C."/>
            <person name="Singh A."/>
            <person name="Wilkins M.J."/>
            <person name="Karaoz U."/>
            <person name="Brodie E.L."/>
            <person name="Williams K.H."/>
            <person name="Hubbard S.S."/>
            <person name="Banfield J.F."/>
        </authorList>
    </citation>
    <scope>NUCLEOTIDE SEQUENCE [LARGE SCALE GENOMIC DNA]</scope>
</reference>
<organism evidence="4 5">
    <name type="scientific">candidate division WOR-1 bacterium RIFOXYB2_FULL_36_35</name>
    <dbReference type="NCBI Taxonomy" id="1802578"/>
    <lineage>
        <taxon>Bacteria</taxon>
        <taxon>Bacillati</taxon>
        <taxon>Saganbacteria</taxon>
    </lineage>
</organism>
<protein>
    <submittedName>
        <fullName evidence="4">AAA family ATPase</fullName>
    </submittedName>
</protein>
<dbReference type="InterPro" id="IPR026881">
    <property type="entry name" value="WYL_dom"/>
</dbReference>
<dbReference type="FunFam" id="3.40.50.300:FF:001498">
    <property type="entry name" value="ATP-dependent DNA helicase"/>
    <property type="match status" value="1"/>
</dbReference>
<dbReference type="Proteomes" id="UP000177905">
    <property type="component" value="Unassembled WGS sequence"/>
</dbReference>
<dbReference type="CDD" id="cd18809">
    <property type="entry name" value="SF1_C_RecD"/>
    <property type="match status" value="1"/>
</dbReference>
<feature type="domain" description="WYL" evidence="2">
    <location>
        <begin position="461"/>
        <end position="528"/>
    </location>
</feature>
<feature type="domain" description="UvrD-like helicase C-terminal" evidence="3">
    <location>
        <begin position="379"/>
        <end position="417"/>
    </location>
</feature>
<dbReference type="PROSITE" id="PS52050">
    <property type="entry name" value="WYL"/>
    <property type="match status" value="1"/>
</dbReference>
<dbReference type="GO" id="GO:0006281">
    <property type="term" value="P:DNA repair"/>
    <property type="evidence" value="ECO:0007669"/>
    <property type="project" value="InterPro"/>
</dbReference>
<dbReference type="GO" id="GO:0003678">
    <property type="term" value="F:DNA helicase activity"/>
    <property type="evidence" value="ECO:0007669"/>
    <property type="project" value="InterPro"/>
</dbReference>
<dbReference type="PANTHER" id="PTHR47642">
    <property type="entry name" value="ATP-DEPENDENT DNA HELICASE"/>
    <property type="match status" value="1"/>
</dbReference>
<dbReference type="SUPFAM" id="SSF52540">
    <property type="entry name" value="P-loop containing nucleoside triphosphate hydrolases"/>
    <property type="match status" value="2"/>
</dbReference>
<dbReference type="InterPro" id="IPR051055">
    <property type="entry name" value="PIF1_helicase"/>
</dbReference>
<evidence type="ECO:0000259" key="3">
    <source>
        <dbReference type="Pfam" id="PF13538"/>
    </source>
</evidence>
<evidence type="ECO:0000259" key="2">
    <source>
        <dbReference type="Pfam" id="PF13280"/>
    </source>
</evidence>
<dbReference type="Gene3D" id="3.40.50.300">
    <property type="entry name" value="P-loop containing nucleotide triphosphate hydrolases"/>
    <property type="match status" value="2"/>
</dbReference>
<evidence type="ECO:0000313" key="5">
    <source>
        <dbReference type="Proteomes" id="UP000177905"/>
    </source>
</evidence>
<dbReference type="Pfam" id="PF05970">
    <property type="entry name" value="PIF1"/>
    <property type="match status" value="1"/>
</dbReference>
<dbReference type="CDD" id="cd18037">
    <property type="entry name" value="DEXSc_Pif1_like"/>
    <property type="match status" value="1"/>
</dbReference>
<dbReference type="Pfam" id="PF13538">
    <property type="entry name" value="UvrD_C_2"/>
    <property type="match status" value="1"/>
</dbReference>
<feature type="domain" description="DNA helicase Pif1-like DEAD-box helicase" evidence="1">
    <location>
        <begin position="18"/>
        <end position="209"/>
    </location>
</feature>
<comment type="caution">
    <text evidence="4">The sequence shown here is derived from an EMBL/GenBank/DDBJ whole genome shotgun (WGS) entry which is preliminary data.</text>
</comment>
<dbReference type="InterPro" id="IPR027785">
    <property type="entry name" value="UvrD-like_helicase_C"/>
</dbReference>
<dbReference type="InterPro" id="IPR027417">
    <property type="entry name" value="P-loop_NTPase"/>
</dbReference>
<dbReference type="InterPro" id="IPR010285">
    <property type="entry name" value="DNA_helicase_pif1-like_DEAD"/>
</dbReference>
<dbReference type="Pfam" id="PF13280">
    <property type="entry name" value="WYL"/>
    <property type="match status" value="1"/>
</dbReference>
<proteinExistence type="predicted"/>
<name>A0A1F4S136_UNCSA</name>
<evidence type="ECO:0000259" key="1">
    <source>
        <dbReference type="Pfam" id="PF05970"/>
    </source>
</evidence>
<evidence type="ECO:0000313" key="4">
    <source>
        <dbReference type="EMBL" id="OGC14120.1"/>
    </source>
</evidence>
<dbReference type="AlphaFoldDB" id="A0A1F4S136"/>
<gene>
    <name evidence="4" type="ORF">A2290_06425</name>
</gene>